<accession>A0ABV0PCZ7</accession>
<dbReference type="Proteomes" id="UP001476798">
    <property type="component" value="Unassembled WGS sequence"/>
</dbReference>
<evidence type="ECO:0000313" key="1">
    <source>
        <dbReference type="EMBL" id="MEQ2181337.1"/>
    </source>
</evidence>
<proteinExistence type="predicted"/>
<comment type="caution">
    <text evidence="1">The sequence shown here is derived from an EMBL/GenBank/DDBJ whole genome shotgun (WGS) entry which is preliminary data.</text>
</comment>
<dbReference type="EMBL" id="JAHRIO010070587">
    <property type="protein sequence ID" value="MEQ2181337.1"/>
    <property type="molecule type" value="Genomic_DNA"/>
</dbReference>
<name>A0ABV0PCZ7_9TELE</name>
<keyword evidence="2" id="KW-1185">Reference proteome</keyword>
<sequence length="117" mass="13426">MKKKNQVTLCVCLLSECHMFLSPVMFLRNCPLRWQFRSIRCTNSKALTPRLNEGIGGARYRPQAAIRPISDLQENMSLGSSPVTKRGRVKAAQRRQKMLLRKCFSVLDSQWRIKTSG</sequence>
<protein>
    <submittedName>
        <fullName evidence="1">Uncharacterized protein</fullName>
    </submittedName>
</protein>
<organism evidence="1 2">
    <name type="scientific">Goodea atripinnis</name>
    <dbReference type="NCBI Taxonomy" id="208336"/>
    <lineage>
        <taxon>Eukaryota</taxon>
        <taxon>Metazoa</taxon>
        <taxon>Chordata</taxon>
        <taxon>Craniata</taxon>
        <taxon>Vertebrata</taxon>
        <taxon>Euteleostomi</taxon>
        <taxon>Actinopterygii</taxon>
        <taxon>Neopterygii</taxon>
        <taxon>Teleostei</taxon>
        <taxon>Neoteleostei</taxon>
        <taxon>Acanthomorphata</taxon>
        <taxon>Ovalentaria</taxon>
        <taxon>Atherinomorphae</taxon>
        <taxon>Cyprinodontiformes</taxon>
        <taxon>Goodeidae</taxon>
        <taxon>Goodea</taxon>
    </lineage>
</organism>
<evidence type="ECO:0000313" key="2">
    <source>
        <dbReference type="Proteomes" id="UP001476798"/>
    </source>
</evidence>
<gene>
    <name evidence="1" type="ORF">GOODEAATRI_010535</name>
</gene>
<reference evidence="1 2" key="1">
    <citation type="submission" date="2021-06" db="EMBL/GenBank/DDBJ databases">
        <authorList>
            <person name="Palmer J.M."/>
        </authorList>
    </citation>
    <scope>NUCLEOTIDE SEQUENCE [LARGE SCALE GENOMIC DNA]</scope>
    <source>
        <strain evidence="1 2">GA_2019</strain>
        <tissue evidence="1">Muscle</tissue>
    </source>
</reference>